<evidence type="ECO:0000313" key="4">
    <source>
        <dbReference type="EMBL" id="CAI6100896.1"/>
    </source>
</evidence>
<protein>
    <recommendedName>
        <fullName evidence="3">Zn(2)-C6 fungal-type domain-containing protein</fullName>
    </recommendedName>
</protein>
<comment type="caution">
    <text evidence="4">The sequence shown here is derived from an EMBL/GenBank/DDBJ whole genome shotgun (WGS) entry which is preliminary data.</text>
</comment>
<dbReference type="CDD" id="cd00067">
    <property type="entry name" value="GAL4"/>
    <property type="match status" value="1"/>
</dbReference>
<feature type="domain" description="Zn(2)-C6 fungal-type" evidence="3">
    <location>
        <begin position="16"/>
        <end position="44"/>
    </location>
</feature>
<gene>
    <name evidence="4" type="ORF">CCHLO57077_00006977</name>
</gene>
<accession>A0AA35QFA7</accession>
<dbReference type="AlphaFoldDB" id="A0AA35QFA7"/>
<dbReference type="InterPro" id="IPR053178">
    <property type="entry name" value="Osmoadaptation_assoc"/>
</dbReference>
<evidence type="ECO:0000313" key="5">
    <source>
        <dbReference type="Proteomes" id="UP001160390"/>
    </source>
</evidence>
<dbReference type="Gene3D" id="4.10.240.10">
    <property type="entry name" value="Zn(2)-C6 fungal-type DNA-binding domain"/>
    <property type="match status" value="1"/>
</dbReference>
<proteinExistence type="predicted"/>
<evidence type="ECO:0000259" key="3">
    <source>
        <dbReference type="PROSITE" id="PS50048"/>
    </source>
</evidence>
<keyword evidence="1" id="KW-0539">Nucleus</keyword>
<dbReference type="GO" id="GO:0000981">
    <property type="term" value="F:DNA-binding transcription factor activity, RNA polymerase II-specific"/>
    <property type="evidence" value="ECO:0007669"/>
    <property type="project" value="InterPro"/>
</dbReference>
<dbReference type="GO" id="GO:0008270">
    <property type="term" value="F:zinc ion binding"/>
    <property type="evidence" value="ECO:0007669"/>
    <property type="project" value="InterPro"/>
</dbReference>
<dbReference type="PROSITE" id="PS50048">
    <property type="entry name" value="ZN2_CY6_FUNGAL_2"/>
    <property type="match status" value="1"/>
</dbReference>
<dbReference type="InterPro" id="IPR001138">
    <property type="entry name" value="Zn2Cys6_DnaBD"/>
</dbReference>
<dbReference type="PANTHER" id="PTHR38111">
    <property type="entry name" value="ZN(2)-C6 FUNGAL-TYPE DOMAIN-CONTAINING PROTEIN-RELATED"/>
    <property type="match status" value="1"/>
</dbReference>
<dbReference type="InterPro" id="IPR036864">
    <property type="entry name" value="Zn2-C6_fun-type_DNA-bd_sf"/>
</dbReference>
<dbReference type="EMBL" id="CABFNP030001353">
    <property type="protein sequence ID" value="CAI6100896.1"/>
    <property type="molecule type" value="Genomic_DNA"/>
</dbReference>
<dbReference type="PANTHER" id="PTHR38111:SF2">
    <property type="entry name" value="FINGER DOMAIN PROTEIN, PUTATIVE (AFU_ORTHOLOGUE AFUA_1G01560)-RELATED"/>
    <property type="match status" value="1"/>
</dbReference>
<dbReference type="SUPFAM" id="SSF57701">
    <property type="entry name" value="Zn2/Cys6 DNA-binding domain"/>
    <property type="match status" value="1"/>
</dbReference>
<organism evidence="4 5">
    <name type="scientific">Clonostachys chloroleuca</name>
    <dbReference type="NCBI Taxonomy" id="1926264"/>
    <lineage>
        <taxon>Eukaryota</taxon>
        <taxon>Fungi</taxon>
        <taxon>Dikarya</taxon>
        <taxon>Ascomycota</taxon>
        <taxon>Pezizomycotina</taxon>
        <taxon>Sordariomycetes</taxon>
        <taxon>Hypocreomycetidae</taxon>
        <taxon>Hypocreales</taxon>
        <taxon>Bionectriaceae</taxon>
        <taxon>Clonostachys</taxon>
    </lineage>
</organism>
<reference evidence="4" key="1">
    <citation type="submission" date="2023-01" db="EMBL/GenBank/DDBJ databases">
        <authorList>
            <person name="Piombo E."/>
        </authorList>
    </citation>
    <scope>NUCLEOTIDE SEQUENCE</scope>
</reference>
<evidence type="ECO:0000256" key="1">
    <source>
        <dbReference type="ARBA" id="ARBA00023242"/>
    </source>
</evidence>
<evidence type="ECO:0000256" key="2">
    <source>
        <dbReference type="SAM" id="MobiDB-lite"/>
    </source>
</evidence>
<feature type="region of interest" description="Disordered" evidence="2">
    <location>
        <begin position="66"/>
        <end position="90"/>
    </location>
</feature>
<name>A0AA35QFA7_9HYPO</name>
<keyword evidence="5" id="KW-1185">Reference proteome</keyword>
<sequence>MSGTQKSLPAVPRSKGCLTCIARKKRCDGRRPTCRACEDRKQACQGYRREDIVFLNDGWRAPGVAAASAKKKSRSKSKSPETQEAGRGTLILQSARASPSSLQMSPSVDRSQLHTSFFLAEFAEQLLPSSHFIADLFRSYFSISPSTSSDQQPLSTSAAQAVDALAQGYFGRANGDVVSVKKSFDTYGVALRSMSTKIDELQATHSGFHHLSEEEWQHMAFYCMVMAFWELKMSPSSDNWQQHLRALATAITLRGSSHTYSKSNLRLAATARLFITLQALSSRRPGDLSVFGWRQSSPLPSEWVIEATASVKTNQDADSTIQFRVYSLMDSLLASASDISVVMAQYDQLLVNMANPHWANSDGLGQTLVDLYNVANVILGQIEGVSEDLGTTMSELSYKDWLSTHQPASIQDAGSIREREFITTIGADIHSFFPNILNFPSMNDFNTVAFYWTISILLRLLINDMLALMQDTKPVDMPGNPQYEIDQHRIRLLHYAQSAIRAIPFVEAKENRSQQPFFMASAFQTAIAALGRECEHLRSQVSEEVTILGYASMKRIVERYMDWAQQRKILLRMVVNIPRHPPVYAAA</sequence>
<dbReference type="Proteomes" id="UP001160390">
    <property type="component" value="Unassembled WGS sequence"/>
</dbReference>